<reference evidence="3 4" key="1">
    <citation type="submission" date="2024-05" db="EMBL/GenBank/DDBJ databases">
        <authorList>
            <person name="Wallberg A."/>
        </authorList>
    </citation>
    <scope>NUCLEOTIDE SEQUENCE [LARGE SCALE GENOMIC DNA]</scope>
</reference>
<dbReference type="AlphaFoldDB" id="A0AAV2QJB6"/>
<evidence type="ECO:0000256" key="1">
    <source>
        <dbReference type="PROSITE-ProRule" id="PRU00339"/>
    </source>
</evidence>
<keyword evidence="4" id="KW-1185">Reference proteome</keyword>
<accession>A0AAV2QJB6</accession>
<dbReference type="InterPro" id="IPR011990">
    <property type="entry name" value="TPR-like_helical_dom_sf"/>
</dbReference>
<protein>
    <submittedName>
        <fullName evidence="3">Uncharacterized protein</fullName>
    </submittedName>
</protein>
<gene>
    <name evidence="3" type="ORF">MNOR_LOCUS12751</name>
</gene>
<feature type="repeat" description="TPR" evidence="1">
    <location>
        <begin position="356"/>
        <end position="389"/>
    </location>
</feature>
<dbReference type="Proteomes" id="UP001497623">
    <property type="component" value="Unassembled WGS sequence"/>
</dbReference>
<comment type="caution">
    <text evidence="3">The sequence shown here is derived from an EMBL/GenBank/DDBJ whole genome shotgun (WGS) entry which is preliminary data.</text>
</comment>
<feature type="compositionally biased region" description="Basic and acidic residues" evidence="2">
    <location>
        <begin position="499"/>
        <end position="510"/>
    </location>
</feature>
<feature type="region of interest" description="Disordered" evidence="2">
    <location>
        <begin position="483"/>
        <end position="520"/>
    </location>
</feature>
<organism evidence="3 4">
    <name type="scientific">Meganyctiphanes norvegica</name>
    <name type="common">Northern krill</name>
    <name type="synonym">Thysanopoda norvegica</name>
    <dbReference type="NCBI Taxonomy" id="48144"/>
    <lineage>
        <taxon>Eukaryota</taxon>
        <taxon>Metazoa</taxon>
        <taxon>Ecdysozoa</taxon>
        <taxon>Arthropoda</taxon>
        <taxon>Crustacea</taxon>
        <taxon>Multicrustacea</taxon>
        <taxon>Malacostraca</taxon>
        <taxon>Eumalacostraca</taxon>
        <taxon>Eucarida</taxon>
        <taxon>Euphausiacea</taxon>
        <taxon>Euphausiidae</taxon>
        <taxon>Meganyctiphanes</taxon>
    </lineage>
</organism>
<evidence type="ECO:0000256" key="2">
    <source>
        <dbReference type="SAM" id="MobiDB-lite"/>
    </source>
</evidence>
<sequence length="834" mass="96654">MERMDIYKEISLINPLKSDKMDFEQGFINEFEKGINQEKLREYKSEYCCSTKSIKRQKLDNDCSTDTPLWPKICVKDEPPDVDNDETTMFTLQNPWDIEYKDVNGECVKSFLKPLGTNMCVKDEPPDVYDEYTMITQPSQYDNGFKDTNEHAYIKDIVKPDPSYLVNLYTGNRVAQVINGDKEEQVNTENIISNLSSCNDIKVQINNKHIFSHLSHCNEIKATTSPISKISNKEEQINNENTISHISPCTEINSTSDYIIEKNDSFQAENDSDFSHNNKNLNYINEQLSKFASIFDMADCHGDRDYRQEKIVLDMLNNPETINALMSLATAHFSLGNNDVALKYINLILIIQPCNRSAVINKGAIFAKEGNLTGALEIFEKAVNDNPDNTTAKVYQFRTLKEMARRLTEEENYKEAIQKYEICISINSNDIECKQELSKALCKRLEILTKERDILSKEINDNSSDNGNVCFQPTKERDILSKEINDNSTDGGNVCFQPTKERDSLSKENNENSTDNGNVCFRPESIKKRKLIEPETNNEEDIIATRNEMLKELNDSLANENITYSMKEHQNFTYNIRKSQKETTIPDAPKDERDLRLGMFYSSHLKNYPTHLFPSHIDTTITISGPSMLDFYGKELFYRLIYHKPKIDAVFFVIGGDDIDDVDSTMECHRDFTHAVFRTLLILHSHGIKPFILPIEPRENPKILSPEYYKIIRDKMNYQISTTLERLFGYDPMIKYSYEERAHERDGINLKEEDYENITKSAVEYITQTMNASPKEQKPLQKNLQFLNRERKYLKRMDDLSDGLCSCSRQQQRQQHTNFRTFKRYANKNFGDSN</sequence>
<dbReference type="Gene3D" id="1.25.40.10">
    <property type="entry name" value="Tetratricopeptide repeat domain"/>
    <property type="match status" value="1"/>
</dbReference>
<dbReference type="PROSITE" id="PS50005">
    <property type="entry name" value="TPR"/>
    <property type="match status" value="1"/>
</dbReference>
<keyword evidence="1" id="KW-0802">TPR repeat</keyword>
<evidence type="ECO:0000313" key="4">
    <source>
        <dbReference type="Proteomes" id="UP001497623"/>
    </source>
</evidence>
<dbReference type="SMART" id="SM00028">
    <property type="entry name" value="TPR"/>
    <property type="match status" value="3"/>
</dbReference>
<evidence type="ECO:0000313" key="3">
    <source>
        <dbReference type="EMBL" id="CAL4085573.1"/>
    </source>
</evidence>
<name>A0AAV2QJB6_MEGNR</name>
<dbReference type="InterPro" id="IPR019734">
    <property type="entry name" value="TPR_rpt"/>
</dbReference>
<dbReference type="SUPFAM" id="SSF48452">
    <property type="entry name" value="TPR-like"/>
    <property type="match status" value="1"/>
</dbReference>
<proteinExistence type="predicted"/>
<dbReference type="EMBL" id="CAXKWB010007091">
    <property type="protein sequence ID" value="CAL4085573.1"/>
    <property type="molecule type" value="Genomic_DNA"/>
</dbReference>